<proteinExistence type="predicted"/>
<organism evidence="2 3">
    <name type="scientific">Citrullus colocynthis</name>
    <name type="common">colocynth</name>
    <dbReference type="NCBI Taxonomy" id="252529"/>
    <lineage>
        <taxon>Eukaryota</taxon>
        <taxon>Viridiplantae</taxon>
        <taxon>Streptophyta</taxon>
        <taxon>Embryophyta</taxon>
        <taxon>Tracheophyta</taxon>
        <taxon>Spermatophyta</taxon>
        <taxon>Magnoliopsida</taxon>
        <taxon>eudicotyledons</taxon>
        <taxon>Gunneridae</taxon>
        <taxon>Pentapetalae</taxon>
        <taxon>rosids</taxon>
        <taxon>fabids</taxon>
        <taxon>Cucurbitales</taxon>
        <taxon>Cucurbitaceae</taxon>
        <taxon>Benincaseae</taxon>
        <taxon>Citrullus</taxon>
    </lineage>
</organism>
<evidence type="ECO:0000313" key="2">
    <source>
        <dbReference type="EMBL" id="CAK9315593.1"/>
    </source>
</evidence>
<feature type="region of interest" description="Disordered" evidence="1">
    <location>
        <begin position="121"/>
        <end position="159"/>
    </location>
</feature>
<name>A0ABP0Y9F6_9ROSI</name>
<dbReference type="Proteomes" id="UP001642487">
    <property type="component" value="Chromosome 2"/>
</dbReference>
<reference evidence="2 3" key="1">
    <citation type="submission" date="2024-03" db="EMBL/GenBank/DDBJ databases">
        <authorList>
            <person name="Gkanogiannis A."/>
            <person name="Becerra Lopez-Lavalle L."/>
        </authorList>
    </citation>
    <scope>NUCLEOTIDE SEQUENCE [LARGE SCALE GENOMIC DNA]</scope>
</reference>
<feature type="compositionally biased region" description="Low complexity" evidence="1">
    <location>
        <begin position="121"/>
        <end position="138"/>
    </location>
</feature>
<protein>
    <submittedName>
        <fullName evidence="2">Uncharacterized protein</fullName>
    </submittedName>
</protein>
<keyword evidence="3" id="KW-1185">Reference proteome</keyword>
<evidence type="ECO:0000313" key="3">
    <source>
        <dbReference type="Proteomes" id="UP001642487"/>
    </source>
</evidence>
<dbReference type="EMBL" id="OZ021736">
    <property type="protein sequence ID" value="CAK9315593.1"/>
    <property type="molecule type" value="Genomic_DNA"/>
</dbReference>
<evidence type="ECO:0000256" key="1">
    <source>
        <dbReference type="SAM" id="MobiDB-lite"/>
    </source>
</evidence>
<accession>A0ABP0Y9F6</accession>
<gene>
    <name evidence="2" type="ORF">CITCOLO1_LOCUS7392</name>
</gene>
<feature type="compositionally biased region" description="Polar residues" evidence="1">
    <location>
        <begin position="143"/>
        <end position="157"/>
    </location>
</feature>
<sequence>MLDLFSKKVLLQGLLDGGLYKLPLRPSSTYSNRSSLPSFALLIKITSNLWHFRLVTMASTHAQQPTFSPSLSSHTTDKISQNPILSCPTWPPSLPTPITSPTDSFQSTSFSSIYTPTNITPPSSQSLTLSSQSFSQQPDTIPIPNTSLSPITTQTNHPPNPTLNIHPMLTHVKDGIGLTNHCSSNNNLLQPT</sequence>